<protein>
    <submittedName>
        <fullName evidence="1">Uncharacterized protein</fullName>
    </submittedName>
</protein>
<keyword evidence="2" id="KW-1185">Reference proteome</keyword>
<accession>A0A6M1PJX1</accession>
<name>A0A6M1PJX1_9BACL</name>
<dbReference type="Proteomes" id="UP000480151">
    <property type="component" value="Unassembled WGS sequence"/>
</dbReference>
<dbReference type="EMBL" id="JAAKGU010000005">
    <property type="protein sequence ID" value="NGM83496.1"/>
    <property type="molecule type" value="Genomic_DNA"/>
</dbReference>
<evidence type="ECO:0000313" key="2">
    <source>
        <dbReference type="Proteomes" id="UP000480151"/>
    </source>
</evidence>
<dbReference type="RefSeq" id="WP_165099015.1">
    <property type="nucleotide sequence ID" value="NZ_JAAKGU010000005.1"/>
</dbReference>
<evidence type="ECO:0000313" key="1">
    <source>
        <dbReference type="EMBL" id="NGM83496.1"/>
    </source>
</evidence>
<gene>
    <name evidence="1" type="ORF">G5B47_13825</name>
</gene>
<organism evidence="1 2">
    <name type="scientific">Paenibacillus apii</name>
    <dbReference type="NCBI Taxonomy" id="1850370"/>
    <lineage>
        <taxon>Bacteria</taxon>
        <taxon>Bacillati</taxon>
        <taxon>Bacillota</taxon>
        <taxon>Bacilli</taxon>
        <taxon>Bacillales</taxon>
        <taxon>Paenibacillaceae</taxon>
        <taxon>Paenibacillus</taxon>
    </lineage>
</organism>
<sequence>MRKKILIVTFVILCILSIILISIPRQNPGTYVSRLWQNGSDWGNVKVLDVQHLSGYSVVHIQYEAKNRFQPPARWVVKDRTKLKDMPPGNSFSQWEGYVYLVKQGLYSWRVIQ</sequence>
<reference evidence="1 2" key="1">
    <citation type="submission" date="2020-02" db="EMBL/GenBank/DDBJ databases">
        <authorList>
            <person name="Gao J."/>
            <person name="Sun J."/>
        </authorList>
    </citation>
    <scope>NUCLEOTIDE SEQUENCE [LARGE SCALE GENOMIC DNA]</scope>
    <source>
        <strain evidence="1 2">7124</strain>
    </source>
</reference>
<dbReference type="AlphaFoldDB" id="A0A6M1PJX1"/>
<comment type="caution">
    <text evidence="1">The sequence shown here is derived from an EMBL/GenBank/DDBJ whole genome shotgun (WGS) entry which is preliminary data.</text>
</comment>
<proteinExistence type="predicted"/>